<dbReference type="AlphaFoldDB" id="A0A482WYN1"/>
<dbReference type="PANTHER" id="PTHR18895">
    <property type="entry name" value="HEMK METHYLTRANSFERASE"/>
    <property type="match status" value="1"/>
</dbReference>
<evidence type="ECO:0000313" key="8">
    <source>
        <dbReference type="EMBL" id="RZF38707.1"/>
    </source>
</evidence>
<dbReference type="Gene3D" id="3.40.50.150">
    <property type="entry name" value="Vaccinia Virus protein VP39"/>
    <property type="match status" value="1"/>
</dbReference>
<comment type="caution">
    <text evidence="8">The sequence shown here is derived from an EMBL/GenBank/DDBJ whole genome shotgun (WGS) entry which is preliminary data.</text>
</comment>
<dbReference type="GO" id="GO:0032259">
    <property type="term" value="P:methylation"/>
    <property type="evidence" value="ECO:0007669"/>
    <property type="project" value="UniProtKB-KW"/>
</dbReference>
<evidence type="ECO:0000256" key="1">
    <source>
        <dbReference type="ARBA" id="ARBA00012771"/>
    </source>
</evidence>
<dbReference type="EC" id="2.1.1.297" evidence="1"/>
<dbReference type="SUPFAM" id="SSF53335">
    <property type="entry name" value="S-adenosyl-L-methionine-dependent methyltransferases"/>
    <property type="match status" value="1"/>
</dbReference>
<evidence type="ECO:0000256" key="3">
    <source>
        <dbReference type="ARBA" id="ARBA00022679"/>
    </source>
</evidence>
<sequence>MRLHSPLGFKSMRLLYTESLKTPASVKDALSLWEDIFKKNKIPEPSTSIQIIMHSVLGAKNLVEVQSLLGKELDLNQRKQLDGYCLQRLSRMPVQYIIGEWEFRDLTLGMRSPVFIPRPETEQLIDIVVPEQGHKSPGNILEVGCGSGAISIALAKAFTQANIFAVDASEEACNLTKDNCKRFEFCERVKVVNTKLMENGSFVNGSLPDRFDILVSNPPYIKTEDMRTLQPEITFYEDLRALDGGLDGMQVITALLLLASKTLERGGRLYLEIDPSLIHPIRQWTVDNQQLGLELSDVHKDVYKVDRFVSISK</sequence>
<dbReference type="InParanoid" id="A0A482WYN1"/>
<dbReference type="FunCoup" id="A0A482WYN1">
    <property type="interactions" value="211"/>
</dbReference>
<gene>
    <name evidence="8" type="ORF">LSTR_LSTR013697</name>
</gene>
<organism evidence="8 9">
    <name type="scientific">Laodelphax striatellus</name>
    <name type="common">Small brown planthopper</name>
    <name type="synonym">Delphax striatella</name>
    <dbReference type="NCBI Taxonomy" id="195883"/>
    <lineage>
        <taxon>Eukaryota</taxon>
        <taxon>Metazoa</taxon>
        <taxon>Ecdysozoa</taxon>
        <taxon>Arthropoda</taxon>
        <taxon>Hexapoda</taxon>
        <taxon>Insecta</taxon>
        <taxon>Pterygota</taxon>
        <taxon>Neoptera</taxon>
        <taxon>Paraneoptera</taxon>
        <taxon>Hemiptera</taxon>
        <taxon>Auchenorrhyncha</taxon>
        <taxon>Fulgoroidea</taxon>
        <taxon>Delphacidae</taxon>
        <taxon>Criomorphinae</taxon>
        <taxon>Laodelphax</taxon>
    </lineage>
</organism>
<feature type="domain" description="Methyltransferase small" evidence="6">
    <location>
        <begin position="136"/>
        <end position="225"/>
    </location>
</feature>
<keyword evidence="2" id="KW-0489">Methyltransferase</keyword>
<dbReference type="Pfam" id="PF05175">
    <property type="entry name" value="MTS"/>
    <property type="match status" value="1"/>
</dbReference>
<dbReference type="SMR" id="A0A482WYN1"/>
<dbReference type="EMBL" id="QKKF02021973">
    <property type="protein sequence ID" value="RZF38707.1"/>
    <property type="molecule type" value="Genomic_DNA"/>
</dbReference>
<dbReference type="PANTHER" id="PTHR18895:SF74">
    <property type="entry name" value="MTRF1L RELEASE FACTOR GLUTAMINE METHYLTRANSFERASE"/>
    <property type="match status" value="1"/>
</dbReference>
<dbReference type="STRING" id="195883.A0A482WYN1"/>
<dbReference type="GO" id="GO:0003676">
    <property type="term" value="F:nucleic acid binding"/>
    <property type="evidence" value="ECO:0007669"/>
    <property type="project" value="InterPro"/>
</dbReference>
<dbReference type="NCBIfam" id="TIGR00536">
    <property type="entry name" value="hemK_fam"/>
    <property type="match status" value="1"/>
</dbReference>
<evidence type="ECO:0000259" key="6">
    <source>
        <dbReference type="Pfam" id="PF05175"/>
    </source>
</evidence>
<dbReference type="Gene3D" id="1.10.8.10">
    <property type="entry name" value="DNA helicase RuvA subunit, C-terminal domain"/>
    <property type="match status" value="1"/>
</dbReference>
<evidence type="ECO:0000259" key="7">
    <source>
        <dbReference type="Pfam" id="PF17827"/>
    </source>
</evidence>
<dbReference type="Proteomes" id="UP000291343">
    <property type="component" value="Unassembled WGS sequence"/>
</dbReference>
<dbReference type="CDD" id="cd02440">
    <property type="entry name" value="AdoMet_MTases"/>
    <property type="match status" value="1"/>
</dbReference>
<dbReference type="InterPro" id="IPR029063">
    <property type="entry name" value="SAM-dependent_MTases_sf"/>
</dbReference>
<evidence type="ECO:0000256" key="5">
    <source>
        <dbReference type="ARBA" id="ARBA00048391"/>
    </source>
</evidence>
<name>A0A482WYN1_LAOST</name>
<comment type="catalytic activity">
    <reaction evidence="5">
        <text>L-glutaminyl-[peptide chain release factor] + S-adenosyl-L-methionine = N(5)-methyl-L-glutaminyl-[peptide chain release factor] + S-adenosyl-L-homocysteine + H(+)</text>
        <dbReference type="Rhea" id="RHEA:42896"/>
        <dbReference type="Rhea" id="RHEA-COMP:10271"/>
        <dbReference type="Rhea" id="RHEA-COMP:10272"/>
        <dbReference type="ChEBI" id="CHEBI:15378"/>
        <dbReference type="ChEBI" id="CHEBI:30011"/>
        <dbReference type="ChEBI" id="CHEBI:57856"/>
        <dbReference type="ChEBI" id="CHEBI:59789"/>
        <dbReference type="ChEBI" id="CHEBI:61891"/>
        <dbReference type="EC" id="2.1.1.297"/>
    </reaction>
</comment>
<dbReference type="PRINTS" id="PR00507">
    <property type="entry name" value="N12N6MTFRASE"/>
</dbReference>
<dbReference type="InterPro" id="IPR002052">
    <property type="entry name" value="DNA_methylase_N6_adenine_CS"/>
</dbReference>
<feature type="domain" description="Release factor glutamine methyltransferase N-terminal" evidence="7">
    <location>
        <begin position="28"/>
        <end position="99"/>
    </location>
</feature>
<dbReference type="InterPro" id="IPR007848">
    <property type="entry name" value="Small_mtfrase_dom"/>
</dbReference>
<evidence type="ECO:0000256" key="4">
    <source>
        <dbReference type="ARBA" id="ARBA00022691"/>
    </source>
</evidence>
<dbReference type="InterPro" id="IPR040758">
    <property type="entry name" value="PrmC_N"/>
</dbReference>
<dbReference type="InterPro" id="IPR050320">
    <property type="entry name" value="N5-glutamine_MTase"/>
</dbReference>
<keyword evidence="3" id="KW-0808">Transferase</keyword>
<keyword evidence="4" id="KW-0949">S-adenosyl-L-methionine</keyword>
<dbReference type="OrthoDB" id="269872at2759"/>
<dbReference type="Pfam" id="PF17827">
    <property type="entry name" value="PrmC_N"/>
    <property type="match status" value="1"/>
</dbReference>
<dbReference type="GO" id="GO:0102559">
    <property type="term" value="F:peptide chain release factor N(5)-glutamine methyltransferase activity"/>
    <property type="evidence" value="ECO:0007669"/>
    <property type="project" value="UniProtKB-EC"/>
</dbReference>
<dbReference type="GO" id="GO:0005739">
    <property type="term" value="C:mitochondrion"/>
    <property type="evidence" value="ECO:0007669"/>
    <property type="project" value="TreeGrafter"/>
</dbReference>
<keyword evidence="9" id="KW-1185">Reference proteome</keyword>
<accession>A0A482WYN1</accession>
<evidence type="ECO:0000313" key="9">
    <source>
        <dbReference type="Proteomes" id="UP000291343"/>
    </source>
</evidence>
<evidence type="ECO:0000256" key="2">
    <source>
        <dbReference type="ARBA" id="ARBA00022603"/>
    </source>
</evidence>
<dbReference type="InterPro" id="IPR004556">
    <property type="entry name" value="HemK-like"/>
</dbReference>
<reference evidence="8 9" key="1">
    <citation type="journal article" date="2017" name="Gigascience">
        <title>Genome sequence of the small brown planthopper, Laodelphax striatellus.</title>
        <authorList>
            <person name="Zhu J."/>
            <person name="Jiang F."/>
            <person name="Wang X."/>
            <person name="Yang P."/>
            <person name="Bao Y."/>
            <person name="Zhao W."/>
            <person name="Wang W."/>
            <person name="Lu H."/>
            <person name="Wang Q."/>
            <person name="Cui N."/>
            <person name="Li J."/>
            <person name="Chen X."/>
            <person name="Luo L."/>
            <person name="Yu J."/>
            <person name="Kang L."/>
            <person name="Cui F."/>
        </authorList>
    </citation>
    <scope>NUCLEOTIDE SEQUENCE [LARGE SCALE GENOMIC DNA]</scope>
    <source>
        <strain evidence="8">Lst14</strain>
    </source>
</reference>
<dbReference type="PROSITE" id="PS00092">
    <property type="entry name" value="N6_MTASE"/>
    <property type="match status" value="1"/>
</dbReference>
<proteinExistence type="predicted"/>
<protein>
    <recommendedName>
        <fullName evidence="1">peptide chain release factor N(5)-glutamine methyltransferase</fullName>
        <ecNumber evidence="1">2.1.1.297</ecNumber>
    </recommendedName>
</protein>